<name>A0A366HBA5_9BACT</name>
<gene>
    <name evidence="1" type="ORF">DES53_10913</name>
</gene>
<dbReference type="EMBL" id="QNRR01000009">
    <property type="protein sequence ID" value="RBP39586.1"/>
    <property type="molecule type" value="Genomic_DNA"/>
</dbReference>
<dbReference type="AlphaFoldDB" id="A0A366HBA5"/>
<comment type="caution">
    <text evidence="1">The sequence shown here is derived from an EMBL/GenBank/DDBJ whole genome shotgun (WGS) entry which is preliminary data.</text>
</comment>
<evidence type="ECO:0000313" key="2">
    <source>
        <dbReference type="Proteomes" id="UP000253426"/>
    </source>
</evidence>
<dbReference type="SUPFAM" id="SSF47598">
    <property type="entry name" value="Ribbon-helix-helix"/>
    <property type="match status" value="1"/>
</dbReference>
<sequence length="86" mass="9106">MQTTLRFDDALMRRAKAAAAAEGNSLTAYIADAVRAKLAGGSTPVRRKKVSFPVGDTGGLLPGVPPIHDSRALNDYLDEVDGPARR</sequence>
<dbReference type="InterPro" id="IPR010985">
    <property type="entry name" value="Ribbon_hlx_hlx"/>
</dbReference>
<reference evidence="1 2" key="1">
    <citation type="submission" date="2018-06" db="EMBL/GenBank/DDBJ databases">
        <title>Genomic Encyclopedia of Type Strains, Phase IV (KMG-IV): sequencing the most valuable type-strain genomes for metagenomic binning, comparative biology and taxonomic classification.</title>
        <authorList>
            <person name="Goeker M."/>
        </authorList>
    </citation>
    <scope>NUCLEOTIDE SEQUENCE [LARGE SCALE GENOMIC DNA]</scope>
    <source>
        <strain evidence="1 2">DSM 25532</strain>
    </source>
</reference>
<evidence type="ECO:0000313" key="1">
    <source>
        <dbReference type="EMBL" id="RBP39586.1"/>
    </source>
</evidence>
<dbReference type="GO" id="GO:0006355">
    <property type="term" value="P:regulation of DNA-templated transcription"/>
    <property type="evidence" value="ECO:0007669"/>
    <property type="project" value="InterPro"/>
</dbReference>
<organism evidence="1 2">
    <name type="scientific">Roseimicrobium gellanilyticum</name>
    <dbReference type="NCBI Taxonomy" id="748857"/>
    <lineage>
        <taxon>Bacteria</taxon>
        <taxon>Pseudomonadati</taxon>
        <taxon>Verrucomicrobiota</taxon>
        <taxon>Verrucomicrobiia</taxon>
        <taxon>Verrucomicrobiales</taxon>
        <taxon>Verrucomicrobiaceae</taxon>
        <taxon>Roseimicrobium</taxon>
    </lineage>
</organism>
<accession>A0A366HBA5</accession>
<keyword evidence="2" id="KW-1185">Reference proteome</keyword>
<dbReference type="RefSeq" id="WP_113960488.1">
    <property type="nucleotide sequence ID" value="NZ_QNRR01000009.1"/>
</dbReference>
<proteinExistence type="predicted"/>
<evidence type="ECO:0008006" key="3">
    <source>
        <dbReference type="Google" id="ProtNLM"/>
    </source>
</evidence>
<dbReference type="Proteomes" id="UP000253426">
    <property type="component" value="Unassembled WGS sequence"/>
</dbReference>
<protein>
    <recommendedName>
        <fullName evidence="3">DUF2191 domain-containing protein</fullName>
    </recommendedName>
</protein>